<keyword evidence="2" id="KW-1185">Reference proteome</keyword>
<dbReference type="EMBL" id="CP012711">
    <property type="protein sequence ID" value="ALF60976.1"/>
    <property type="molecule type" value="Genomic_DNA"/>
</dbReference>
<name>A0A0M4U8V5_9GAMM</name>
<sequence length="92" mass="10277">MRDQLKPLQLKLMIKYSSSIPLASALKPLIDKSKNNEANNRDITQCGLLSKTLIALTSLVKIVRGNLPLAYTQIIKYLNDNSTIIKLVLVIK</sequence>
<evidence type="ECO:0000313" key="2">
    <source>
        <dbReference type="Proteomes" id="UP000059847"/>
    </source>
</evidence>
<dbReference type="AlphaFoldDB" id="A0A0M4U8V5"/>
<organism evidence="1 2">
    <name type="scientific">Psychrobacter urativorans</name>
    <dbReference type="NCBI Taxonomy" id="45610"/>
    <lineage>
        <taxon>Bacteria</taxon>
        <taxon>Pseudomonadati</taxon>
        <taxon>Pseudomonadota</taxon>
        <taxon>Gammaproteobacteria</taxon>
        <taxon>Moraxellales</taxon>
        <taxon>Moraxellaceae</taxon>
        <taxon>Psychrobacter</taxon>
    </lineage>
</organism>
<proteinExistence type="predicted"/>
<dbReference type="KEGG" id="pur:AOC03_12445"/>
<gene>
    <name evidence="1" type="ORF">AOC03_12445</name>
</gene>
<protein>
    <submittedName>
        <fullName evidence="1">Uncharacterized protein</fullName>
    </submittedName>
</protein>
<geneLocation type="plasmid" evidence="1 2">
    <name>5</name>
</geneLocation>
<evidence type="ECO:0000313" key="1">
    <source>
        <dbReference type="EMBL" id="ALF60976.1"/>
    </source>
</evidence>
<accession>A0A0M4U8V5</accession>
<dbReference type="Proteomes" id="UP000059847">
    <property type="component" value="Plasmid 5"/>
</dbReference>
<keyword evidence="1" id="KW-0614">Plasmid</keyword>
<reference evidence="1 2" key="1">
    <citation type="submission" date="2015-09" db="EMBL/GenBank/DDBJ databases">
        <title>Complete genome of Psychrobacter urativorans R10.10B.</title>
        <authorList>
            <person name="See-Too W.S."/>
            <person name="Chan K.G."/>
        </authorList>
    </citation>
    <scope>NUCLEOTIDE SEQUENCE [LARGE SCALE GENOMIC DNA]</scope>
    <source>
        <strain evidence="1 2">R10.10B</strain>
        <plasmid evidence="1 2">5</plasmid>
    </source>
</reference>